<dbReference type="RefSeq" id="WP_143017250.1">
    <property type="nucleotide sequence ID" value="NZ_FNFO01000004.1"/>
</dbReference>
<dbReference type="InterPro" id="IPR001296">
    <property type="entry name" value="Glyco_trans_1"/>
</dbReference>
<dbReference type="GO" id="GO:0016757">
    <property type="term" value="F:glycosyltransferase activity"/>
    <property type="evidence" value="ECO:0007669"/>
    <property type="project" value="UniProtKB-KW"/>
</dbReference>
<evidence type="ECO:0000313" key="5">
    <source>
        <dbReference type="EMBL" id="SDL03676.1"/>
    </source>
</evidence>
<dbReference type="Proteomes" id="UP000198510">
    <property type="component" value="Unassembled WGS sequence"/>
</dbReference>
<dbReference type="EMBL" id="FNFO01000004">
    <property type="protein sequence ID" value="SDL03676.1"/>
    <property type="molecule type" value="Genomic_DNA"/>
</dbReference>
<evidence type="ECO:0000256" key="2">
    <source>
        <dbReference type="ARBA" id="ARBA00022679"/>
    </source>
</evidence>
<evidence type="ECO:0000313" key="6">
    <source>
        <dbReference type="Proteomes" id="UP000198510"/>
    </source>
</evidence>
<dbReference type="SUPFAM" id="SSF53756">
    <property type="entry name" value="UDP-Glycosyltransferase/glycogen phosphorylase"/>
    <property type="match status" value="1"/>
</dbReference>
<sequence length="384" mass="43948">MPHRLLFTVTTDLSYDQRMQRICTTLAEQGYDVHLCGRQRAASVPLRDTPYRQTRLRCWFDKGKLFYLEYNVRLFFWLLRQPADALCGIDLDTALPAWLVARLKRIPFVFDAHEHFTEMEEVVRRPLVQRIWQAVEALVVPRTRYAYTVGPSIARLLEEKYGTPFAVIRNVSPLRTTEVTPQAAEVPYLLYVGAVNEGRGLEELLAVMPHLPCHLYICGEGDRLEALKAQAQALHLNEKVRFFGYVEPHRLPPLLAGATAGYLMLTNQGLSYYYSLANKFFDYLHAGIPQITVDFPEYRALNAQYEVALLTELRPEAIRAAVETLWYDRAFYERLAENARRARHELNWQRESQKLLRFYEGVFAGAGAVASAEGASSVGVTPSK</sequence>
<feature type="domain" description="Glycosyl transferase family 1" evidence="3">
    <location>
        <begin position="184"/>
        <end position="341"/>
    </location>
</feature>
<evidence type="ECO:0000256" key="1">
    <source>
        <dbReference type="ARBA" id="ARBA00022676"/>
    </source>
</evidence>
<reference evidence="5 6" key="1">
    <citation type="submission" date="2016-10" db="EMBL/GenBank/DDBJ databases">
        <authorList>
            <person name="de Groot N.N."/>
        </authorList>
    </citation>
    <scope>NUCLEOTIDE SEQUENCE [LARGE SCALE GENOMIC DNA]</scope>
    <source>
        <strain evidence="5 6">DSM 25186</strain>
    </source>
</reference>
<keyword evidence="1" id="KW-0328">Glycosyltransferase</keyword>
<keyword evidence="6" id="KW-1185">Reference proteome</keyword>
<evidence type="ECO:0000259" key="4">
    <source>
        <dbReference type="Pfam" id="PF13439"/>
    </source>
</evidence>
<proteinExistence type="predicted"/>
<dbReference type="Pfam" id="PF13439">
    <property type="entry name" value="Glyco_transf_4"/>
    <property type="match status" value="1"/>
</dbReference>
<keyword evidence="2 5" id="KW-0808">Transferase</keyword>
<organism evidence="5 6">
    <name type="scientific">Catalinimonas alkaloidigena</name>
    <dbReference type="NCBI Taxonomy" id="1075417"/>
    <lineage>
        <taxon>Bacteria</taxon>
        <taxon>Pseudomonadati</taxon>
        <taxon>Bacteroidota</taxon>
        <taxon>Cytophagia</taxon>
        <taxon>Cytophagales</taxon>
        <taxon>Catalimonadaceae</taxon>
        <taxon>Catalinimonas</taxon>
    </lineage>
</organism>
<dbReference type="AlphaFoldDB" id="A0A1G9GSK5"/>
<protein>
    <submittedName>
        <fullName evidence="5">Glycosyltransferase involved in cell wall bisynthesis</fullName>
    </submittedName>
</protein>
<dbReference type="STRING" id="1075417.SAMN05421823_104205"/>
<dbReference type="PANTHER" id="PTHR12526">
    <property type="entry name" value="GLYCOSYLTRANSFERASE"/>
    <property type="match status" value="1"/>
</dbReference>
<dbReference type="PANTHER" id="PTHR12526:SF629">
    <property type="entry name" value="TEICHURONIC ACID BIOSYNTHESIS GLYCOSYLTRANSFERASE TUAH-RELATED"/>
    <property type="match status" value="1"/>
</dbReference>
<dbReference type="Gene3D" id="3.40.50.2000">
    <property type="entry name" value="Glycogen Phosphorylase B"/>
    <property type="match status" value="2"/>
</dbReference>
<name>A0A1G9GSK5_9BACT</name>
<evidence type="ECO:0000259" key="3">
    <source>
        <dbReference type="Pfam" id="PF00534"/>
    </source>
</evidence>
<accession>A0A1G9GSK5</accession>
<dbReference type="InterPro" id="IPR028098">
    <property type="entry name" value="Glyco_trans_4-like_N"/>
</dbReference>
<dbReference type="OrthoDB" id="9813214at2"/>
<dbReference type="Pfam" id="PF00534">
    <property type="entry name" value="Glycos_transf_1"/>
    <property type="match status" value="1"/>
</dbReference>
<feature type="domain" description="Glycosyltransferase subfamily 4-like N-terminal" evidence="4">
    <location>
        <begin position="20"/>
        <end position="170"/>
    </location>
</feature>
<gene>
    <name evidence="5" type="ORF">SAMN05421823_104205</name>
</gene>